<feature type="region of interest" description="Disordered" evidence="13">
    <location>
        <begin position="718"/>
        <end position="737"/>
    </location>
</feature>
<feature type="region of interest" description="Disordered" evidence="13">
    <location>
        <begin position="127"/>
        <end position="160"/>
    </location>
</feature>
<evidence type="ECO:0000256" key="10">
    <source>
        <dbReference type="ARBA" id="ARBA00023328"/>
    </source>
</evidence>
<accession>A0A6G1G4U4</accession>
<evidence type="ECO:0000256" key="13">
    <source>
        <dbReference type="SAM" id="MobiDB-lite"/>
    </source>
</evidence>
<evidence type="ECO:0000256" key="8">
    <source>
        <dbReference type="ARBA" id="ARBA00023242"/>
    </source>
</evidence>
<evidence type="ECO:0000256" key="4">
    <source>
        <dbReference type="ARBA" id="ARBA00022618"/>
    </source>
</evidence>
<comment type="subunit">
    <text evidence="11">Component of the NDC80 complex.</text>
</comment>
<comment type="subcellular location">
    <subcellularLocation>
        <location evidence="11">Chromosome</location>
        <location evidence="11">Centromere</location>
        <location evidence="11">Kinetochore</location>
    </subcellularLocation>
    <subcellularLocation>
        <location evidence="11">Nucleus</location>
    </subcellularLocation>
</comment>
<reference evidence="15 17" key="1">
    <citation type="submission" date="2020-01" db="EMBL/GenBank/DDBJ databases">
        <authorList>
            <consortium name="DOE Joint Genome Institute"/>
            <person name="Haridas S."/>
            <person name="Albert R."/>
            <person name="Binder M."/>
            <person name="Bloem J."/>
            <person name="Labutti K."/>
            <person name="Salamov A."/>
            <person name="Andreopoulos B."/>
            <person name="Baker S.E."/>
            <person name="Barry K."/>
            <person name="Bills G."/>
            <person name="Bluhm B.H."/>
            <person name="Cannon C."/>
            <person name="Castanera R."/>
            <person name="Culley D.E."/>
            <person name="Daum C."/>
            <person name="Ezra D."/>
            <person name="Gonzalez J.B."/>
            <person name="Henrissat B."/>
            <person name="Kuo A."/>
            <person name="Liang C."/>
            <person name="Lipzen A."/>
            <person name="Lutzoni F."/>
            <person name="Magnuson J."/>
            <person name="Mondo S."/>
            <person name="Nolan M."/>
            <person name="Ohm R."/>
            <person name="Pangilinan J."/>
            <person name="Park H.-J."/>
            <person name="Ramirez L."/>
            <person name="Alfaro M."/>
            <person name="Sun H."/>
            <person name="Tritt A."/>
            <person name="Yoshinaga Y."/>
            <person name="Zwiers L.-H."/>
            <person name="Turgeon B.G."/>
            <person name="Goodwin S.B."/>
            <person name="Spatafora J.W."/>
            <person name="Crous P.W."/>
            <person name="Grigoriev I.V."/>
        </authorList>
    </citation>
    <scope>NUCLEOTIDE SEQUENCE</scope>
    <source>
        <strain evidence="15 17">CBS 781.70</strain>
    </source>
</reference>
<evidence type="ECO:0000256" key="9">
    <source>
        <dbReference type="ARBA" id="ARBA00023306"/>
    </source>
</evidence>
<dbReference type="InterPro" id="IPR005550">
    <property type="entry name" value="Kinetochore_Ndc80"/>
</dbReference>
<dbReference type="RefSeq" id="XP_033534592.1">
    <property type="nucleotide sequence ID" value="XM_033678088.1"/>
</dbReference>
<sequence length="737" mass="83976">MAHESGLFSVRRPRETLGGINHNVSAIPMPSSAMKRSTSQNNLNSHGRSTSTSRLSLAPNRTSQLHRSSSGSNLADGFASVHRNSTNNMMSSQRRSTFAPMAASTPRPPSFGLDLSAQRRSSIFSARPSGVNGGGGASRQSFFQTAPAPPTVPQDPRRLKDGSTRAQMAHELMEYLSENNFEMDMKYSLSAKAFTSPTQKDFNCMFQWLYKRLDPSYRFLKSIDAEVPPLLKQLRYPFEKNIMKSQIAAVGGNNWHIFLGLLHWMMQLARIMDGYASGVYDDACMEAGYDVTGDRIIFTFLSNAYRDWLSVEDDESDENAEKIIKPHIDVMAGQFEAANREHLEQVKLLEAESKALADQVEELGRGAEKMKKLDDTIKILEEDKGKFEQYNANMEAKVEKYQNRIQLLEEEIQKVEQEVDEADRERRELQDCLDSKGIPIQDIDRMNADRERMSKGVEATQVRLEEARRRVGEREAEAEAKLEELRNTMERYNSLGYEVGIIPSTASNAKGINYELVLSVSDGSHFSTSQGSQSEDDRFLTDAGNGYQPHQLLNLDLKGAVRNNINTLRKEIGERRMVATGQDEEIRDLVLKTDVELDERKQEVDQLEYRVKSASDEFEKTRELTNEQKMTSDTHVEKMERELASLRTGLSDSIQMTEQREMNTNLEYERLKDRADAVREELHTEIERILNDVIKFKVHIQKSLEDYEQFVAEEVEGELAGQEEQEYEQDVEMEEDE</sequence>
<keyword evidence="7 12" id="KW-0175">Coiled coil</keyword>
<feature type="region of interest" description="Disordered" evidence="13">
    <location>
        <begin position="524"/>
        <end position="545"/>
    </location>
</feature>
<feature type="coiled-coil region" evidence="12">
    <location>
        <begin position="384"/>
        <end position="495"/>
    </location>
</feature>
<keyword evidence="9 11" id="KW-0131">Cell cycle</keyword>
<evidence type="ECO:0000313" key="15">
    <source>
        <dbReference type="EMBL" id="KAF1812961.1"/>
    </source>
</evidence>
<keyword evidence="8 11" id="KW-0539">Nucleus</keyword>
<evidence type="ECO:0000256" key="2">
    <source>
        <dbReference type="ARBA" id="ARBA00007050"/>
    </source>
</evidence>
<reference evidence="17" key="2">
    <citation type="submission" date="2020-04" db="EMBL/GenBank/DDBJ databases">
        <authorList>
            <consortium name="NCBI Genome Project"/>
        </authorList>
    </citation>
    <scope>NUCLEOTIDE SEQUENCE</scope>
    <source>
        <strain evidence="17">CBS 781.70</strain>
    </source>
</reference>
<dbReference type="OrthoDB" id="7459479at2759"/>
<feature type="coiled-coil region" evidence="12">
    <location>
        <begin position="597"/>
        <end position="624"/>
    </location>
</feature>
<feature type="coiled-coil region" evidence="12">
    <location>
        <begin position="654"/>
        <end position="688"/>
    </location>
</feature>
<keyword evidence="6 11" id="KW-0995">Kinetochore</keyword>
<keyword evidence="4 11" id="KW-0132">Cell division</keyword>
<evidence type="ECO:0000313" key="16">
    <source>
        <dbReference type="Proteomes" id="UP000504638"/>
    </source>
</evidence>
<dbReference type="Gene3D" id="1.10.418.30">
    <property type="entry name" value="Ncd80 complex, Ncd80 subunit"/>
    <property type="match status" value="1"/>
</dbReference>
<evidence type="ECO:0000256" key="1">
    <source>
        <dbReference type="ARBA" id="ARBA00002772"/>
    </source>
</evidence>
<dbReference type="InterPro" id="IPR055260">
    <property type="entry name" value="Ndc80_CH"/>
</dbReference>
<evidence type="ECO:0000256" key="5">
    <source>
        <dbReference type="ARBA" id="ARBA00022776"/>
    </source>
</evidence>
<dbReference type="GO" id="GO:0005634">
    <property type="term" value="C:nucleus"/>
    <property type="evidence" value="ECO:0007669"/>
    <property type="project" value="UniProtKB-SubCell"/>
</dbReference>
<keyword evidence="5 11" id="KW-0498">Mitosis</keyword>
<keyword evidence="16" id="KW-1185">Reference proteome</keyword>
<evidence type="ECO:0000256" key="12">
    <source>
        <dbReference type="SAM" id="Coils"/>
    </source>
</evidence>
<evidence type="ECO:0000256" key="3">
    <source>
        <dbReference type="ARBA" id="ARBA00022454"/>
    </source>
</evidence>
<feature type="coiled-coil region" evidence="12">
    <location>
        <begin position="332"/>
        <end position="359"/>
    </location>
</feature>
<evidence type="ECO:0000259" key="14">
    <source>
        <dbReference type="Pfam" id="PF03801"/>
    </source>
</evidence>
<dbReference type="FunFam" id="1.10.418.30:FF:000001">
    <property type="entry name" value="Probable kinetochore protein ndc80"/>
    <property type="match status" value="1"/>
</dbReference>
<feature type="domain" description="Kinetochore protein Ndc80 CH" evidence="14">
    <location>
        <begin position="118"/>
        <end position="274"/>
    </location>
</feature>
<protein>
    <recommendedName>
        <fullName evidence="11">Kinetochore protein NDC80</fullName>
    </recommendedName>
</protein>
<dbReference type="GO" id="GO:0051301">
    <property type="term" value="P:cell division"/>
    <property type="evidence" value="ECO:0007669"/>
    <property type="project" value="UniProtKB-UniRule"/>
</dbReference>
<dbReference type="Pfam" id="PF03801">
    <property type="entry name" value="Ndc80_HEC"/>
    <property type="match status" value="1"/>
</dbReference>
<dbReference type="AlphaFoldDB" id="A0A6G1G4U4"/>
<comment type="similarity">
    <text evidence="2 11">Belongs to the NDC80/HEC1 family.</text>
</comment>
<dbReference type="GeneID" id="54418658"/>
<evidence type="ECO:0000256" key="11">
    <source>
        <dbReference type="RuleBase" id="RU368072"/>
    </source>
</evidence>
<feature type="compositionally biased region" description="Polar residues" evidence="13">
    <location>
        <begin position="82"/>
        <end position="96"/>
    </location>
</feature>
<feature type="compositionally biased region" description="Polar residues" evidence="13">
    <location>
        <begin position="34"/>
        <end position="73"/>
    </location>
</feature>
<gene>
    <name evidence="15 17" type="ORF">P152DRAFT_449054</name>
</gene>
<comment type="function">
    <text evidence="1 11">Acts as a component of the essential kinetochore-associated NDC80 complex, which is required for chromosome segregation and spindle checkpoint activity.</text>
</comment>
<reference evidence="17" key="3">
    <citation type="submission" date="2025-04" db="UniProtKB">
        <authorList>
            <consortium name="RefSeq"/>
        </authorList>
    </citation>
    <scope>IDENTIFICATION</scope>
    <source>
        <strain evidence="17">CBS 781.70</strain>
    </source>
</reference>
<evidence type="ECO:0000313" key="17">
    <source>
        <dbReference type="RefSeq" id="XP_033534592.1"/>
    </source>
</evidence>
<keyword evidence="3 11" id="KW-0158">Chromosome</keyword>
<dbReference type="GO" id="GO:0051315">
    <property type="term" value="P:attachment of mitotic spindle microtubules to kinetochore"/>
    <property type="evidence" value="ECO:0007669"/>
    <property type="project" value="UniProtKB-UniRule"/>
</dbReference>
<dbReference type="Proteomes" id="UP000504638">
    <property type="component" value="Unplaced"/>
</dbReference>
<dbReference type="Gene3D" id="1.10.287.1490">
    <property type="match status" value="1"/>
</dbReference>
<feature type="compositionally biased region" description="Polar residues" evidence="13">
    <location>
        <begin position="524"/>
        <end position="533"/>
    </location>
</feature>
<dbReference type="InterPro" id="IPR038273">
    <property type="entry name" value="Ndc80_sf"/>
</dbReference>
<proteinExistence type="inferred from homology"/>
<name>A0A6G1G4U4_9PEZI</name>
<evidence type="ECO:0000256" key="7">
    <source>
        <dbReference type="ARBA" id="ARBA00023054"/>
    </source>
</evidence>
<dbReference type="PANTHER" id="PTHR10643">
    <property type="entry name" value="KINETOCHORE PROTEIN NDC80"/>
    <property type="match status" value="1"/>
</dbReference>
<dbReference type="PANTHER" id="PTHR10643:SF2">
    <property type="entry name" value="KINETOCHORE PROTEIN NDC80 HOMOLOG"/>
    <property type="match status" value="1"/>
</dbReference>
<feature type="region of interest" description="Disordered" evidence="13">
    <location>
        <begin position="19"/>
        <end position="114"/>
    </location>
</feature>
<organism evidence="15">
    <name type="scientific">Eremomyces bilateralis CBS 781.70</name>
    <dbReference type="NCBI Taxonomy" id="1392243"/>
    <lineage>
        <taxon>Eukaryota</taxon>
        <taxon>Fungi</taxon>
        <taxon>Dikarya</taxon>
        <taxon>Ascomycota</taxon>
        <taxon>Pezizomycotina</taxon>
        <taxon>Dothideomycetes</taxon>
        <taxon>Dothideomycetes incertae sedis</taxon>
        <taxon>Eremomycetales</taxon>
        <taxon>Eremomycetaceae</taxon>
        <taxon>Eremomyces</taxon>
    </lineage>
</organism>
<keyword evidence="10 11" id="KW-0137">Centromere</keyword>
<dbReference type="GO" id="GO:0031262">
    <property type="term" value="C:Ndc80 complex"/>
    <property type="evidence" value="ECO:0007669"/>
    <property type="project" value="UniProtKB-UniRule"/>
</dbReference>
<dbReference type="EMBL" id="ML975156">
    <property type="protein sequence ID" value="KAF1812961.1"/>
    <property type="molecule type" value="Genomic_DNA"/>
</dbReference>
<evidence type="ECO:0000256" key="6">
    <source>
        <dbReference type="ARBA" id="ARBA00022838"/>
    </source>
</evidence>